<proteinExistence type="predicted"/>
<dbReference type="Pfam" id="PF05553">
    <property type="entry name" value="DUF761"/>
    <property type="match status" value="1"/>
</dbReference>
<dbReference type="Proteomes" id="UP000594638">
    <property type="component" value="Unassembled WGS sequence"/>
</dbReference>
<feature type="region of interest" description="Disordered" evidence="1">
    <location>
        <begin position="21"/>
        <end position="46"/>
    </location>
</feature>
<evidence type="ECO:0000313" key="2">
    <source>
        <dbReference type="EMBL" id="CAA2985576.1"/>
    </source>
</evidence>
<dbReference type="InterPro" id="IPR008480">
    <property type="entry name" value="DUF761_pln"/>
</dbReference>
<dbReference type="PANTHER" id="PTHR36378">
    <property type="entry name" value="COTTON FIBER PROTEIN"/>
    <property type="match status" value="1"/>
</dbReference>
<dbReference type="OrthoDB" id="1926607at2759"/>
<sequence length="197" mass="21501">MSKDESINGIINSVEFPAVADGGITTDVNKKNPPQPAVNEGRKKKRGAFSLLKSAVFMLRKSQNKKFAKSDKSKVDSSKGNWQKIVGSIRPLHLQEDNSPPPSNPSLSISTSVERFDGLIRPASPYSSVASSSASPISGGTMSQYASANNLQELDEEAGYDSDKVFDSLAGDEMIDAKAEEFIKQFYQQMRHQNLKN</sequence>
<keyword evidence="3" id="KW-1185">Reference proteome</keyword>
<gene>
    <name evidence="2" type="ORF">OLEA9_A040144</name>
</gene>
<feature type="region of interest" description="Disordered" evidence="1">
    <location>
        <begin position="90"/>
        <end position="110"/>
    </location>
</feature>
<evidence type="ECO:0000256" key="1">
    <source>
        <dbReference type="SAM" id="MobiDB-lite"/>
    </source>
</evidence>
<dbReference type="EMBL" id="CACTIH010003815">
    <property type="protein sequence ID" value="CAA2985576.1"/>
    <property type="molecule type" value="Genomic_DNA"/>
</dbReference>
<evidence type="ECO:0000313" key="3">
    <source>
        <dbReference type="Proteomes" id="UP000594638"/>
    </source>
</evidence>
<accession>A0A8S0RZL1</accession>
<dbReference type="PANTHER" id="PTHR36378:SF1">
    <property type="entry name" value="COTTON FIBER PROTEIN"/>
    <property type="match status" value="1"/>
</dbReference>
<comment type="caution">
    <text evidence="2">The sequence shown here is derived from an EMBL/GenBank/DDBJ whole genome shotgun (WGS) entry which is preliminary data.</text>
</comment>
<dbReference type="AlphaFoldDB" id="A0A8S0RZL1"/>
<reference evidence="2 3" key="1">
    <citation type="submission" date="2019-12" db="EMBL/GenBank/DDBJ databases">
        <authorList>
            <person name="Alioto T."/>
            <person name="Alioto T."/>
            <person name="Gomez Garrido J."/>
        </authorList>
    </citation>
    <scope>NUCLEOTIDE SEQUENCE [LARGE SCALE GENOMIC DNA]</scope>
</reference>
<organism evidence="2 3">
    <name type="scientific">Olea europaea subsp. europaea</name>
    <dbReference type="NCBI Taxonomy" id="158383"/>
    <lineage>
        <taxon>Eukaryota</taxon>
        <taxon>Viridiplantae</taxon>
        <taxon>Streptophyta</taxon>
        <taxon>Embryophyta</taxon>
        <taxon>Tracheophyta</taxon>
        <taxon>Spermatophyta</taxon>
        <taxon>Magnoliopsida</taxon>
        <taxon>eudicotyledons</taxon>
        <taxon>Gunneridae</taxon>
        <taxon>Pentapetalae</taxon>
        <taxon>asterids</taxon>
        <taxon>lamiids</taxon>
        <taxon>Lamiales</taxon>
        <taxon>Oleaceae</taxon>
        <taxon>Oleeae</taxon>
        <taxon>Olea</taxon>
    </lineage>
</organism>
<name>A0A8S0RZL1_OLEEU</name>
<feature type="region of interest" description="Disordered" evidence="1">
    <location>
        <begin position="124"/>
        <end position="143"/>
    </location>
</feature>
<dbReference type="Gramene" id="OE9A040144T1">
    <property type="protein sequence ID" value="OE9A040144C1"/>
    <property type="gene ID" value="OE9A040144"/>
</dbReference>
<protein>
    <submittedName>
        <fullName evidence="2">Uncharacterized protein</fullName>
    </submittedName>
</protein>
<feature type="compositionally biased region" description="Low complexity" evidence="1">
    <location>
        <begin position="124"/>
        <end position="138"/>
    </location>
</feature>